<dbReference type="AlphaFoldDB" id="A0A084QKK2"/>
<dbReference type="EMBL" id="KL660686">
    <property type="protein sequence ID" value="KFA64487.1"/>
    <property type="molecule type" value="Genomic_DNA"/>
</dbReference>
<accession>A0A084QKK2</accession>
<proteinExistence type="predicted"/>
<dbReference type="InParanoid" id="A0A084QKK2"/>
<keyword evidence="1" id="KW-0472">Membrane</keyword>
<dbReference type="OMA" id="KISYTHW"/>
<gene>
    <name evidence="2" type="ORF">S40285_01073</name>
</gene>
<dbReference type="OrthoDB" id="5366688at2759"/>
<protein>
    <recommendedName>
        <fullName evidence="4">MARVEL domain-containing protein</fullName>
    </recommendedName>
</protein>
<name>A0A084QKK2_STAC4</name>
<evidence type="ECO:0008006" key="4">
    <source>
        <dbReference type="Google" id="ProtNLM"/>
    </source>
</evidence>
<feature type="transmembrane region" description="Helical" evidence="1">
    <location>
        <begin position="22"/>
        <end position="44"/>
    </location>
</feature>
<keyword evidence="1" id="KW-0812">Transmembrane</keyword>
<feature type="transmembrane region" description="Helical" evidence="1">
    <location>
        <begin position="150"/>
        <end position="173"/>
    </location>
</feature>
<feature type="transmembrane region" description="Helical" evidence="1">
    <location>
        <begin position="78"/>
        <end position="101"/>
    </location>
</feature>
<keyword evidence="1" id="KW-1133">Transmembrane helix</keyword>
<evidence type="ECO:0000256" key="1">
    <source>
        <dbReference type="SAM" id="Phobius"/>
    </source>
</evidence>
<organism evidence="2 3">
    <name type="scientific">Stachybotrys chlorohalonatus (strain IBT 40285)</name>
    <dbReference type="NCBI Taxonomy" id="1283841"/>
    <lineage>
        <taxon>Eukaryota</taxon>
        <taxon>Fungi</taxon>
        <taxon>Dikarya</taxon>
        <taxon>Ascomycota</taxon>
        <taxon>Pezizomycotina</taxon>
        <taxon>Sordariomycetes</taxon>
        <taxon>Hypocreomycetidae</taxon>
        <taxon>Hypocreales</taxon>
        <taxon>Stachybotryaceae</taxon>
        <taxon>Stachybotrys</taxon>
    </lineage>
</organism>
<sequence>MASHPAHGALGVTFTTMRVMQLLSLLIIIGLTSNFIAEVVNAAYEAPSALIGTLVVACLSTVYLVISYILYWDSMLPFLVAAGADFAILIAVIVVACVLGRPVSYLDCASFPSNGNTANFVDSLFHNVYQRDNVFEWVDADSGSCTQIKVVWGMSISLCVLFAFSAIALGCLWKRLRNIAAANQEAKDFE</sequence>
<dbReference type="Proteomes" id="UP000028524">
    <property type="component" value="Unassembled WGS sequence"/>
</dbReference>
<evidence type="ECO:0000313" key="3">
    <source>
        <dbReference type="Proteomes" id="UP000028524"/>
    </source>
</evidence>
<feature type="transmembrane region" description="Helical" evidence="1">
    <location>
        <begin position="50"/>
        <end position="71"/>
    </location>
</feature>
<reference evidence="2 3" key="1">
    <citation type="journal article" date="2014" name="BMC Genomics">
        <title>Comparative genome sequencing reveals chemotype-specific gene clusters in the toxigenic black mold Stachybotrys.</title>
        <authorList>
            <person name="Semeiks J."/>
            <person name="Borek D."/>
            <person name="Otwinowski Z."/>
            <person name="Grishin N.V."/>
        </authorList>
    </citation>
    <scope>NUCLEOTIDE SEQUENCE [LARGE SCALE GENOMIC DNA]</scope>
    <source>
        <strain evidence="2 3">IBT 40285</strain>
    </source>
</reference>
<evidence type="ECO:0000313" key="2">
    <source>
        <dbReference type="EMBL" id="KFA64487.1"/>
    </source>
</evidence>
<dbReference type="HOGENOM" id="CLU_099558_0_0_1"/>
<keyword evidence="3" id="KW-1185">Reference proteome</keyword>